<dbReference type="EMBL" id="CAJNOT010000586">
    <property type="protein sequence ID" value="CAF1028519.1"/>
    <property type="molecule type" value="Genomic_DNA"/>
</dbReference>
<dbReference type="Proteomes" id="UP000663823">
    <property type="component" value="Unassembled WGS sequence"/>
</dbReference>
<keyword evidence="3" id="KW-0106">Calcium</keyword>
<dbReference type="EMBL" id="CAJOBD010000290">
    <property type="protein sequence ID" value="CAF3636620.1"/>
    <property type="molecule type" value="Genomic_DNA"/>
</dbReference>
<comment type="caution">
    <text evidence="6">The sequence shown here is derived from an EMBL/GenBank/DDBJ whole genome shotgun (WGS) entry which is preliminary data.</text>
</comment>
<dbReference type="OrthoDB" id="191686at2759"/>
<protein>
    <recommendedName>
        <fullName evidence="4">EF-hand domain-containing protein</fullName>
    </recommendedName>
</protein>
<dbReference type="SUPFAM" id="SSF47473">
    <property type="entry name" value="EF-hand"/>
    <property type="match status" value="1"/>
</dbReference>
<sequence length="197" mass="23279">MGNQQQHQLEEDLSLNDYRYLMKQTNLTPHVIQGWYREFLVVCPNGQLNKNQFIKFYKQLENSKTKNIESIAENVFEAFDCNGNHRIDFKEFLIAYVLTSIGEPLDKLQYTFSLFDIDHSQTIELNEMIELLRKLFTITENKMKIYSSESIAHDIFHTLDLDQNHSLSKEEFINGCLHNEFIRNALSPFEKDYPSKN</sequence>
<dbReference type="EMBL" id="CAJNOL010000970">
    <property type="protein sequence ID" value="CAF1253405.1"/>
    <property type="molecule type" value="Genomic_DNA"/>
</dbReference>
<keyword evidence="12" id="KW-1185">Reference proteome</keyword>
<name>A0A814IZH1_9BILA</name>
<proteinExistence type="predicted"/>
<dbReference type="Proteomes" id="UP000663854">
    <property type="component" value="Unassembled WGS sequence"/>
</dbReference>
<evidence type="ECO:0000313" key="10">
    <source>
        <dbReference type="EMBL" id="CAF3895401.1"/>
    </source>
</evidence>
<dbReference type="Proteomes" id="UP000663836">
    <property type="component" value="Unassembled WGS sequence"/>
</dbReference>
<dbReference type="EMBL" id="CAJNOH010000537">
    <property type="protein sequence ID" value="CAF1069255.1"/>
    <property type="molecule type" value="Genomic_DNA"/>
</dbReference>
<evidence type="ECO:0000259" key="4">
    <source>
        <dbReference type="PROSITE" id="PS50222"/>
    </source>
</evidence>
<dbReference type="Proteomes" id="UP000663882">
    <property type="component" value="Unassembled WGS sequence"/>
</dbReference>
<keyword evidence="1" id="KW-0479">Metal-binding</keyword>
<feature type="domain" description="EF-hand" evidence="4">
    <location>
        <begin position="67"/>
        <end position="102"/>
    </location>
</feature>
<dbReference type="InterPro" id="IPR028846">
    <property type="entry name" value="Recoverin"/>
</dbReference>
<evidence type="ECO:0000256" key="2">
    <source>
        <dbReference type="ARBA" id="ARBA00022737"/>
    </source>
</evidence>
<evidence type="ECO:0000256" key="1">
    <source>
        <dbReference type="ARBA" id="ARBA00022723"/>
    </source>
</evidence>
<dbReference type="EMBL" id="CAJOAX010004212">
    <property type="protein sequence ID" value="CAF3895401.1"/>
    <property type="molecule type" value="Genomic_DNA"/>
</dbReference>
<keyword evidence="2" id="KW-0677">Repeat</keyword>
<dbReference type="InterPro" id="IPR011992">
    <property type="entry name" value="EF-hand-dom_pair"/>
</dbReference>
<dbReference type="Proteomes" id="UP000663870">
    <property type="component" value="Unassembled WGS sequence"/>
</dbReference>
<evidence type="ECO:0000313" key="11">
    <source>
        <dbReference type="Proteomes" id="UP000663864"/>
    </source>
</evidence>
<dbReference type="PRINTS" id="PR00450">
    <property type="entry name" value="RECOVERIN"/>
</dbReference>
<reference evidence="6" key="1">
    <citation type="submission" date="2021-02" db="EMBL/GenBank/DDBJ databases">
        <authorList>
            <person name="Nowell W R."/>
        </authorList>
    </citation>
    <scope>NUCLEOTIDE SEQUENCE</scope>
</reference>
<dbReference type="EMBL" id="CAJNOO010000300">
    <property type="protein sequence ID" value="CAF0895633.1"/>
    <property type="molecule type" value="Genomic_DNA"/>
</dbReference>
<dbReference type="Pfam" id="PF13499">
    <property type="entry name" value="EF-hand_7"/>
    <property type="match status" value="1"/>
</dbReference>
<gene>
    <name evidence="9" type="ORF">JBS370_LOCUS5570</name>
    <name evidence="8" type="ORF">JXQ802_LOCUS27102</name>
    <name evidence="10" type="ORF">OTI717_LOCUS23496</name>
    <name evidence="7" type="ORF">PYM288_LOCUS18069</name>
    <name evidence="5" type="ORF">RFH988_LOCUS8719</name>
    <name evidence="6" type="ORF">ZHD862_LOCUS13918</name>
</gene>
<dbReference type="PANTHER" id="PTHR23055:SF69">
    <property type="entry name" value="NEURONAL CALCIUM SENSOR 2"/>
    <property type="match status" value="1"/>
</dbReference>
<dbReference type="InterPro" id="IPR002048">
    <property type="entry name" value="EF_hand_dom"/>
</dbReference>
<dbReference type="AlphaFoldDB" id="A0A814IZH1"/>
<dbReference type="InterPro" id="IPR018247">
    <property type="entry name" value="EF_Hand_1_Ca_BS"/>
</dbReference>
<feature type="domain" description="EF-hand" evidence="4">
    <location>
        <begin position="147"/>
        <end position="182"/>
    </location>
</feature>
<dbReference type="PROSITE" id="PS00018">
    <property type="entry name" value="EF_HAND_1"/>
    <property type="match status" value="3"/>
</dbReference>
<dbReference type="GO" id="GO:0005509">
    <property type="term" value="F:calcium ion binding"/>
    <property type="evidence" value="ECO:0007669"/>
    <property type="project" value="InterPro"/>
</dbReference>
<dbReference type="SMART" id="SM00054">
    <property type="entry name" value="EFh"/>
    <property type="match status" value="3"/>
</dbReference>
<evidence type="ECO:0000256" key="3">
    <source>
        <dbReference type="ARBA" id="ARBA00022837"/>
    </source>
</evidence>
<dbReference type="Proteomes" id="UP000663864">
    <property type="component" value="Unassembled WGS sequence"/>
</dbReference>
<accession>A0A814IZH1</accession>
<dbReference type="PANTHER" id="PTHR23055">
    <property type="entry name" value="CALCIUM BINDING PROTEINS"/>
    <property type="match status" value="1"/>
</dbReference>
<organism evidence="6 11">
    <name type="scientific">Rotaria sordida</name>
    <dbReference type="NCBI Taxonomy" id="392033"/>
    <lineage>
        <taxon>Eukaryota</taxon>
        <taxon>Metazoa</taxon>
        <taxon>Spiralia</taxon>
        <taxon>Gnathifera</taxon>
        <taxon>Rotifera</taxon>
        <taxon>Eurotatoria</taxon>
        <taxon>Bdelloidea</taxon>
        <taxon>Philodinida</taxon>
        <taxon>Philodinidae</taxon>
        <taxon>Rotaria</taxon>
    </lineage>
</organism>
<evidence type="ECO:0000313" key="5">
    <source>
        <dbReference type="EMBL" id="CAF0895633.1"/>
    </source>
</evidence>
<feature type="domain" description="EF-hand" evidence="4">
    <location>
        <begin position="103"/>
        <end position="138"/>
    </location>
</feature>
<dbReference type="PROSITE" id="PS50222">
    <property type="entry name" value="EF_HAND_2"/>
    <property type="match status" value="3"/>
</dbReference>
<evidence type="ECO:0000313" key="7">
    <source>
        <dbReference type="EMBL" id="CAF1069255.1"/>
    </source>
</evidence>
<evidence type="ECO:0000313" key="12">
    <source>
        <dbReference type="Proteomes" id="UP000663870"/>
    </source>
</evidence>
<evidence type="ECO:0000313" key="6">
    <source>
        <dbReference type="EMBL" id="CAF1028519.1"/>
    </source>
</evidence>
<dbReference type="Gene3D" id="1.10.238.10">
    <property type="entry name" value="EF-hand"/>
    <property type="match status" value="1"/>
</dbReference>
<evidence type="ECO:0000313" key="9">
    <source>
        <dbReference type="EMBL" id="CAF3636620.1"/>
    </source>
</evidence>
<evidence type="ECO:0000313" key="8">
    <source>
        <dbReference type="EMBL" id="CAF1253405.1"/>
    </source>
</evidence>